<dbReference type="AlphaFoldDB" id="A0A1I7TL78"/>
<dbReference type="Proteomes" id="UP000095282">
    <property type="component" value="Unplaced"/>
</dbReference>
<evidence type="ECO:0000313" key="2">
    <source>
        <dbReference type="Proteomes" id="UP000095282"/>
    </source>
</evidence>
<evidence type="ECO:0000313" key="3">
    <source>
        <dbReference type="WBParaSite" id="Csp11.Scaffold628.g7019.t1"/>
    </source>
</evidence>
<accession>A0A1I7TL78</accession>
<name>A0A1I7TL78_9PELO</name>
<keyword evidence="2" id="KW-1185">Reference proteome</keyword>
<feature type="compositionally biased region" description="Basic and acidic residues" evidence="1">
    <location>
        <begin position="85"/>
        <end position="95"/>
    </location>
</feature>
<dbReference type="WBParaSite" id="Csp11.Scaffold628.g7019.t1">
    <property type="protein sequence ID" value="Csp11.Scaffold628.g7019.t1"/>
    <property type="gene ID" value="Csp11.Scaffold628.g7019"/>
</dbReference>
<reference evidence="3" key="1">
    <citation type="submission" date="2016-11" db="UniProtKB">
        <authorList>
            <consortium name="WormBaseParasite"/>
        </authorList>
    </citation>
    <scope>IDENTIFICATION</scope>
</reference>
<dbReference type="eggNOG" id="ENOG502TKD6">
    <property type="taxonomic scope" value="Eukaryota"/>
</dbReference>
<proteinExistence type="predicted"/>
<organism evidence="2 3">
    <name type="scientific">Caenorhabditis tropicalis</name>
    <dbReference type="NCBI Taxonomy" id="1561998"/>
    <lineage>
        <taxon>Eukaryota</taxon>
        <taxon>Metazoa</taxon>
        <taxon>Ecdysozoa</taxon>
        <taxon>Nematoda</taxon>
        <taxon>Chromadorea</taxon>
        <taxon>Rhabditida</taxon>
        <taxon>Rhabditina</taxon>
        <taxon>Rhabditomorpha</taxon>
        <taxon>Rhabditoidea</taxon>
        <taxon>Rhabditidae</taxon>
        <taxon>Peloderinae</taxon>
        <taxon>Caenorhabditis</taxon>
    </lineage>
</organism>
<sequence length="95" mass="10882">MYGKIANGTLVRLGSPHQLRVPFNCKDSHWEFENRTITDLECRFNCTDKFVDFRLIPSYTLDPSKIIKFPADTKPENTQNLAQDAGHHCKIGDSK</sequence>
<feature type="region of interest" description="Disordered" evidence="1">
    <location>
        <begin position="75"/>
        <end position="95"/>
    </location>
</feature>
<protein>
    <submittedName>
        <fullName evidence="3">Uncharacterized protein</fullName>
    </submittedName>
</protein>
<evidence type="ECO:0000256" key="1">
    <source>
        <dbReference type="SAM" id="MobiDB-lite"/>
    </source>
</evidence>